<sequence length="392" mass="43767">MAVICRTKGILGQAGPALKTTYQSSMDLSTSDVHCNFLHSWNEDAFRVINVISSTKWSAIKLCLRMKRFHHNAMHRYKGMPPVTCEDVVHALSGNGTRRINLAAEKASLILEEETEVEGHNCSSDVWNKSSGAIAVHIPHRVLWVRVFSVSACILSPQALVNKRHNHNMLVSVLSLLLTTVCLMVTPVSEAYQYSSSFINQVTTYPNIVTAKSRCLPGRSGGSGAPPPTLLVCDPYELLSPDQLMSLNRQLMEMKSKINSDRGKCDRSYPRPTVAVAFVDRLRFGVVEDQSDENIINYAAIFTYYLFGSWRLPTMCESESDKIVVFYSKADGVLYVYAGENLREKLPRDVIQRTAVEAKAAFGSGVYEGMKYLLTRFQEILTSNRSGMFGTR</sequence>
<dbReference type="CTD" id="36341931"/>
<dbReference type="Pfam" id="PF17175">
    <property type="entry name" value="MOLO1"/>
    <property type="match status" value="1"/>
</dbReference>
<dbReference type="GO" id="GO:0005892">
    <property type="term" value="C:acetylcholine-gated channel complex"/>
    <property type="evidence" value="ECO:0007669"/>
    <property type="project" value="InterPro"/>
</dbReference>
<dbReference type="KEGG" id="egl:EGR_06216"/>
<protein>
    <submittedName>
        <fullName evidence="1">Uncharacterized protein</fullName>
    </submittedName>
</protein>
<reference evidence="1 2" key="1">
    <citation type="journal article" date="2013" name="Nat. Genet.">
        <title>The genome of the hydatid tapeworm Echinococcus granulosus.</title>
        <authorList>
            <person name="Zheng H."/>
            <person name="Zhang W."/>
            <person name="Zhang L."/>
            <person name="Zhang Z."/>
            <person name="Li J."/>
            <person name="Lu G."/>
            <person name="Zhu Y."/>
            <person name="Wang Y."/>
            <person name="Huang Y."/>
            <person name="Liu J."/>
            <person name="Kang H."/>
            <person name="Chen J."/>
            <person name="Wang L."/>
            <person name="Chen A."/>
            <person name="Yu S."/>
            <person name="Gao Z."/>
            <person name="Jin L."/>
            <person name="Gu W."/>
            <person name="Wang Z."/>
            <person name="Zhao L."/>
            <person name="Shi B."/>
            <person name="Wen H."/>
            <person name="Lin R."/>
            <person name="Jones M.K."/>
            <person name="Brejova B."/>
            <person name="Vinar T."/>
            <person name="Zhao G."/>
            <person name="McManus D.P."/>
            <person name="Chen Z."/>
            <person name="Zhou Y."/>
            <person name="Wang S."/>
        </authorList>
    </citation>
    <scope>NUCLEOTIDE SEQUENCE [LARGE SCALE GENOMIC DNA]</scope>
</reference>
<dbReference type="PANTHER" id="PTHR33748">
    <property type="entry name" value="PROTEIN CBG04600"/>
    <property type="match status" value="1"/>
</dbReference>
<dbReference type="Gene3D" id="3.10.310.50">
    <property type="match status" value="1"/>
</dbReference>
<dbReference type="PANTHER" id="PTHR33748:SF5">
    <property type="entry name" value="GROUND-LIKE DOMAIN-CONTAINING PROTEIN"/>
    <property type="match status" value="1"/>
</dbReference>
<dbReference type="OrthoDB" id="8062037at2759"/>
<dbReference type="InterPro" id="IPR033438">
    <property type="entry name" value="MOLO1"/>
</dbReference>
<evidence type="ECO:0000313" key="1">
    <source>
        <dbReference type="EMBL" id="EUB58900.1"/>
    </source>
</evidence>
<dbReference type="EMBL" id="APAU02000053">
    <property type="protein sequence ID" value="EUB58900.1"/>
    <property type="molecule type" value="Genomic_DNA"/>
</dbReference>
<dbReference type="RefSeq" id="XP_024350096.1">
    <property type="nucleotide sequence ID" value="XM_024495465.1"/>
</dbReference>
<dbReference type="GeneID" id="36341931"/>
<evidence type="ECO:0000313" key="2">
    <source>
        <dbReference type="Proteomes" id="UP000019149"/>
    </source>
</evidence>
<keyword evidence="2" id="KW-1185">Reference proteome</keyword>
<dbReference type="Proteomes" id="UP000019149">
    <property type="component" value="Unassembled WGS sequence"/>
</dbReference>
<name>W6UCC4_ECHGR</name>
<proteinExistence type="predicted"/>
<comment type="caution">
    <text evidence="1">The sequence shown here is derived from an EMBL/GenBank/DDBJ whole genome shotgun (WGS) entry which is preliminary data.</text>
</comment>
<gene>
    <name evidence="1" type="ORF">EGR_06216</name>
</gene>
<organism evidence="1 2">
    <name type="scientific">Echinococcus granulosus</name>
    <name type="common">Hydatid tapeworm</name>
    <dbReference type="NCBI Taxonomy" id="6210"/>
    <lineage>
        <taxon>Eukaryota</taxon>
        <taxon>Metazoa</taxon>
        <taxon>Spiralia</taxon>
        <taxon>Lophotrochozoa</taxon>
        <taxon>Platyhelminthes</taxon>
        <taxon>Cestoda</taxon>
        <taxon>Eucestoda</taxon>
        <taxon>Cyclophyllidea</taxon>
        <taxon>Taeniidae</taxon>
        <taxon>Echinococcus</taxon>
        <taxon>Echinococcus granulosus group</taxon>
    </lineage>
</organism>
<accession>W6UCC4</accession>
<dbReference type="AlphaFoldDB" id="W6UCC4"/>